<proteinExistence type="predicted"/>
<dbReference type="EMBL" id="CM056811">
    <property type="protein sequence ID" value="KAJ8637167.1"/>
    <property type="molecule type" value="Genomic_DNA"/>
</dbReference>
<organism evidence="1 2">
    <name type="scientific">Persea americana</name>
    <name type="common">Avocado</name>
    <dbReference type="NCBI Taxonomy" id="3435"/>
    <lineage>
        <taxon>Eukaryota</taxon>
        <taxon>Viridiplantae</taxon>
        <taxon>Streptophyta</taxon>
        <taxon>Embryophyta</taxon>
        <taxon>Tracheophyta</taxon>
        <taxon>Spermatophyta</taxon>
        <taxon>Magnoliopsida</taxon>
        <taxon>Magnoliidae</taxon>
        <taxon>Laurales</taxon>
        <taxon>Lauraceae</taxon>
        <taxon>Persea</taxon>
    </lineage>
</organism>
<accession>A0ACC2LUL1</accession>
<reference evidence="1 2" key="1">
    <citation type="journal article" date="2022" name="Hortic Res">
        <title>A haplotype resolved chromosomal level avocado genome allows analysis of novel avocado genes.</title>
        <authorList>
            <person name="Nath O."/>
            <person name="Fletcher S.J."/>
            <person name="Hayward A."/>
            <person name="Shaw L.M."/>
            <person name="Masouleh A.K."/>
            <person name="Furtado A."/>
            <person name="Henry R.J."/>
            <person name="Mitter N."/>
        </authorList>
    </citation>
    <scope>NUCLEOTIDE SEQUENCE [LARGE SCALE GENOMIC DNA]</scope>
    <source>
        <strain evidence="2">cv. Hass</strain>
    </source>
</reference>
<name>A0ACC2LUL1_PERAE</name>
<sequence length="99" mass="10687">MRPASASTSAGFRWNSPIPYVFGGLAAMFGLISFALLVLACSYRNSRNNSSQEQKSDMSVMMASTPMDMEPKIVVIMAGDDQPTFLAKPSSTTQDGQDK</sequence>
<evidence type="ECO:0000313" key="1">
    <source>
        <dbReference type="EMBL" id="KAJ8637167.1"/>
    </source>
</evidence>
<dbReference type="Proteomes" id="UP001234297">
    <property type="component" value="Chromosome 3"/>
</dbReference>
<evidence type="ECO:0000313" key="2">
    <source>
        <dbReference type="Proteomes" id="UP001234297"/>
    </source>
</evidence>
<protein>
    <submittedName>
        <fullName evidence="1">Uncharacterized protein</fullName>
    </submittedName>
</protein>
<comment type="caution">
    <text evidence="1">The sequence shown here is derived from an EMBL/GenBank/DDBJ whole genome shotgun (WGS) entry which is preliminary data.</text>
</comment>
<keyword evidence="2" id="KW-1185">Reference proteome</keyword>
<gene>
    <name evidence="1" type="ORF">MRB53_011434</name>
</gene>